<dbReference type="RefSeq" id="WP_097944011.1">
    <property type="nucleotide sequence ID" value="NZ_BLKS01000001.1"/>
</dbReference>
<dbReference type="Gene3D" id="3.40.50.620">
    <property type="entry name" value="HUPs"/>
    <property type="match status" value="2"/>
</dbReference>
<dbReference type="PRINTS" id="PR01438">
    <property type="entry name" value="UNVRSLSTRESS"/>
</dbReference>
<protein>
    <recommendedName>
        <fullName evidence="2">UspA domain-containing protein</fullName>
    </recommendedName>
</protein>
<dbReference type="Proteomes" id="UP000220914">
    <property type="component" value="Unassembled WGS sequence"/>
</dbReference>
<dbReference type="Pfam" id="PF00582">
    <property type="entry name" value="Usp"/>
    <property type="match status" value="1"/>
</dbReference>
<dbReference type="InterPro" id="IPR006015">
    <property type="entry name" value="Universal_stress_UspA"/>
</dbReference>
<organism evidence="3 4">
    <name type="scientific">Mycolicibacterium agri</name>
    <name type="common">Mycobacterium agri</name>
    <dbReference type="NCBI Taxonomy" id="36811"/>
    <lineage>
        <taxon>Bacteria</taxon>
        <taxon>Bacillati</taxon>
        <taxon>Actinomycetota</taxon>
        <taxon>Actinomycetes</taxon>
        <taxon>Mycobacteriales</taxon>
        <taxon>Mycobacteriaceae</taxon>
        <taxon>Mycolicibacterium</taxon>
    </lineage>
</organism>
<dbReference type="SUPFAM" id="SSF52402">
    <property type="entry name" value="Adenine nucleotide alpha hydrolases-like"/>
    <property type="match status" value="2"/>
</dbReference>
<dbReference type="AlphaFoldDB" id="A0A2A7MQ44"/>
<accession>A0A2A7MQ44</accession>
<gene>
    <name evidence="3" type="ORF">CQY20_28845</name>
</gene>
<dbReference type="EMBL" id="PDCP01000092">
    <property type="protein sequence ID" value="PEG33806.1"/>
    <property type="molecule type" value="Genomic_DNA"/>
</dbReference>
<sequence>MVNGAAIQPVVVGIDGSEAAVTAALWAVDEAVDRDVPLRLVYATGATSQPCQAPYFVTDVAVEYGETCLRAASSMVAATGKTVKTETDILWGEVESRLIAESRSAAMLCVGSVGIDWFAGRVLGSTATAMTENAECPVVVVRYPRKVHTRKHTPWVVVSVDDRDGTDELMGVAVDEARLRGAAVLAVATWGCLRSDRSSADLDRRVQRWRDAHEDLHIHQVATASGLPEFLVMNKAHFVELVVLPADDADQVRAIIGSHCQPLVPYGECSVMVVR</sequence>
<keyword evidence="4" id="KW-1185">Reference proteome</keyword>
<comment type="similarity">
    <text evidence="1">Belongs to the universal stress protein A family.</text>
</comment>
<evidence type="ECO:0000313" key="4">
    <source>
        <dbReference type="Proteomes" id="UP000220914"/>
    </source>
</evidence>
<feature type="domain" description="UspA" evidence="2">
    <location>
        <begin position="8"/>
        <end position="142"/>
    </location>
</feature>
<evidence type="ECO:0000313" key="3">
    <source>
        <dbReference type="EMBL" id="PEG33806.1"/>
    </source>
</evidence>
<dbReference type="InterPro" id="IPR014729">
    <property type="entry name" value="Rossmann-like_a/b/a_fold"/>
</dbReference>
<dbReference type="PANTHER" id="PTHR46268">
    <property type="entry name" value="STRESS RESPONSE PROTEIN NHAX"/>
    <property type="match status" value="1"/>
</dbReference>
<proteinExistence type="inferred from homology"/>
<name>A0A2A7MQ44_MYCAG</name>
<evidence type="ECO:0000256" key="1">
    <source>
        <dbReference type="ARBA" id="ARBA00008791"/>
    </source>
</evidence>
<dbReference type="OrthoDB" id="4614783at2"/>
<evidence type="ECO:0000259" key="2">
    <source>
        <dbReference type="Pfam" id="PF00582"/>
    </source>
</evidence>
<reference evidence="3 4" key="1">
    <citation type="submission" date="2017-10" db="EMBL/GenBank/DDBJ databases">
        <title>The new phylogeny of genus Mycobacterium.</title>
        <authorList>
            <person name="Tortoli E."/>
            <person name="Trovato A."/>
            <person name="Cirillo D.M."/>
        </authorList>
    </citation>
    <scope>NUCLEOTIDE SEQUENCE [LARGE SCALE GENOMIC DNA]</scope>
    <source>
        <strain evidence="3 4">CCUG37673</strain>
    </source>
</reference>
<dbReference type="PANTHER" id="PTHR46268:SF6">
    <property type="entry name" value="UNIVERSAL STRESS PROTEIN UP12"/>
    <property type="match status" value="1"/>
</dbReference>
<dbReference type="InterPro" id="IPR006016">
    <property type="entry name" value="UspA"/>
</dbReference>
<comment type="caution">
    <text evidence="3">The sequence shown here is derived from an EMBL/GenBank/DDBJ whole genome shotgun (WGS) entry which is preliminary data.</text>
</comment>